<dbReference type="OrthoDB" id="1695362at2759"/>
<evidence type="ECO:0000313" key="9">
    <source>
        <dbReference type="EMBL" id="TKR76071.1"/>
    </source>
</evidence>
<name>A0A4U5N1C4_STECR</name>
<dbReference type="Proteomes" id="UP000298663">
    <property type="component" value="Unassembled WGS sequence"/>
</dbReference>
<comment type="similarity">
    <text evidence="3">Belongs to the Nudix hydrolase family.</text>
</comment>
<dbReference type="AlphaFoldDB" id="A0A4U5N1C4"/>
<evidence type="ECO:0000259" key="8">
    <source>
        <dbReference type="PROSITE" id="PS51462"/>
    </source>
</evidence>
<evidence type="ECO:0000256" key="6">
    <source>
        <dbReference type="ARBA" id="ARBA00022842"/>
    </source>
</evidence>
<reference evidence="9 10" key="2">
    <citation type="journal article" date="2019" name="G3 (Bethesda)">
        <title>Hybrid Assembly of the Genome of the Entomopathogenic Nematode Steinernema carpocapsae Identifies the X-Chromosome.</title>
        <authorList>
            <person name="Serra L."/>
            <person name="Macchietto M."/>
            <person name="Macias-Munoz A."/>
            <person name="McGill C.J."/>
            <person name="Rodriguez I.M."/>
            <person name="Rodriguez B."/>
            <person name="Murad R."/>
            <person name="Mortazavi A."/>
        </authorList>
    </citation>
    <scope>NUCLEOTIDE SEQUENCE [LARGE SCALE GENOMIC DNA]</scope>
    <source>
        <strain evidence="9 10">ALL</strain>
    </source>
</reference>
<dbReference type="PANTHER" id="PTHR12318:SF0">
    <property type="entry name" value="ACYL-COENZYME A DIPHOSPHATASE NUDT19"/>
    <property type="match status" value="1"/>
</dbReference>
<evidence type="ECO:0000256" key="4">
    <source>
        <dbReference type="ARBA" id="ARBA00022723"/>
    </source>
</evidence>
<proteinExistence type="inferred from homology"/>
<gene>
    <name evidence="9" type="ORF">L596_017269</name>
</gene>
<sequence>MNWRPAASTILFNKALRNVLMLRRGPTAKFMPNLYVFPGGVIEDTVDQLFPVEKTNFDKLRDEPIGMEGHKSDYPFRVAALRELFEETGILFVTDRRSKKRVVLTTVKDGKLDGWRRKIRANPSKFSELFTDFNLDLEALKPWSNWLTPVTFKHRYDTLFFVIPVDDEIEVQMCDKEMSEWLWITPREILERNCQSETGLLPPPQYCELMRLLNTRFNRLSAMCNPHRLCPQVIFSKENPDKIYEVLPGDNLYIPENAAHVRPRTMSEADISKSEVTDAIIHRMTYYEPSFFKLQLHIKNVDKDPERIRLFHIERTVC</sequence>
<evidence type="ECO:0000256" key="7">
    <source>
        <dbReference type="ARBA" id="ARBA00023211"/>
    </source>
</evidence>
<evidence type="ECO:0000313" key="10">
    <source>
        <dbReference type="Proteomes" id="UP000298663"/>
    </source>
</evidence>
<dbReference type="InterPro" id="IPR039121">
    <property type="entry name" value="NUDT19"/>
</dbReference>
<keyword evidence="6" id="KW-0460">Magnesium</keyword>
<dbReference type="EMBL" id="AZBU02000005">
    <property type="protein sequence ID" value="TKR76071.1"/>
    <property type="molecule type" value="Genomic_DNA"/>
</dbReference>
<dbReference type="GO" id="GO:0005739">
    <property type="term" value="C:mitochondrion"/>
    <property type="evidence" value="ECO:0007669"/>
    <property type="project" value="TreeGrafter"/>
</dbReference>
<dbReference type="SUPFAM" id="SSF55811">
    <property type="entry name" value="Nudix"/>
    <property type="match status" value="1"/>
</dbReference>
<evidence type="ECO:0000256" key="3">
    <source>
        <dbReference type="ARBA" id="ARBA00005582"/>
    </source>
</evidence>
<keyword evidence="10" id="KW-1185">Reference proteome</keyword>
<dbReference type="CDD" id="cd18870">
    <property type="entry name" value="NUDIX_AcylCoAdiphos_Nudt19"/>
    <property type="match status" value="1"/>
</dbReference>
<dbReference type="Pfam" id="PF00293">
    <property type="entry name" value="NUDIX"/>
    <property type="match status" value="1"/>
</dbReference>
<evidence type="ECO:0000256" key="1">
    <source>
        <dbReference type="ARBA" id="ARBA00001936"/>
    </source>
</evidence>
<comment type="caution">
    <text evidence="9">The sequence shown here is derived from an EMBL/GenBank/DDBJ whole genome shotgun (WGS) entry which is preliminary data.</text>
</comment>
<keyword evidence="7" id="KW-0464">Manganese</keyword>
<dbReference type="STRING" id="34508.A0A4U5N1C4"/>
<organism evidence="9 10">
    <name type="scientific">Steinernema carpocapsae</name>
    <name type="common">Entomopathogenic nematode</name>
    <dbReference type="NCBI Taxonomy" id="34508"/>
    <lineage>
        <taxon>Eukaryota</taxon>
        <taxon>Metazoa</taxon>
        <taxon>Ecdysozoa</taxon>
        <taxon>Nematoda</taxon>
        <taxon>Chromadorea</taxon>
        <taxon>Rhabditida</taxon>
        <taxon>Tylenchina</taxon>
        <taxon>Panagrolaimomorpha</taxon>
        <taxon>Strongyloidoidea</taxon>
        <taxon>Steinernematidae</taxon>
        <taxon>Steinernema</taxon>
    </lineage>
</organism>
<evidence type="ECO:0000256" key="2">
    <source>
        <dbReference type="ARBA" id="ARBA00001946"/>
    </source>
</evidence>
<comment type="cofactor">
    <cofactor evidence="2">
        <name>Mg(2+)</name>
        <dbReference type="ChEBI" id="CHEBI:18420"/>
    </cofactor>
</comment>
<reference evidence="9 10" key="1">
    <citation type="journal article" date="2015" name="Genome Biol.">
        <title>Comparative genomics of Steinernema reveals deeply conserved gene regulatory networks.</title>
        <authorList>
            <person name="Dillman A.R."/>
            <person name="Macchietto M."/>
            <person name="Porter C.F."/>
            <person name="Rogers A."/>
            <person name="Williams B."/>
            <person name="Antoshechkin I."/>
            <person name="Lee M.M."/>
            <person name="Goodwin Z."/>
            <person name="Lu X."/>
            <person name="Lewis E.E."/>
            <person name="Goodrich-Blair H."/>
            <person name="Stock S.P."/>
            <person name="Adams B.J."/>
            <person name="Sternberg P.W."/>
            <person name="Mortazavi A."/>
        </authorList>
    </citation>
    <scope>NUCLEOTIDE SEQUENCE [LARGE SCALE GENOMIC DNA]</scope>
    <source>
        <strain evidence="9 10">ALL</strain>
    </source>
</reference>
<dbReference type="PROSITE" id="PS51462">
    <property type="entry name" value="NUDIX"/>
    <property type="match status" value="1"/>
</dbReference>
<keyword evidence="4" id="KW-0479">Metal-binding</keyword>
<dbReference type="Gene3D" id="3.90.79.10">
    <property type="entry name" value="Nucleoside Triphosphate Pyrophosphohydrolase"/>
    <property type="match status" value="1"/>
</dbReference>
<dbReference type="GO" id="GO:0046872">
    <property type="term" value="F:metal ion binding"/>
    <property type="evidence" value="ECO:0007669"/>
    <property type="project" value="UniProtKB-KW"/>
</dbReference>
<dbReference type="InterPro" id="IPR000086">
    <property type="entry name" value="NUDIX_hydrolase_dom"/>
</dbReference>
<protein>
    <recommendedName>
        <fullName evidence="8">Nudix hydrolase domain-containing protein</fullName>
    </recommendedName>
</protein>
<dbReference type="PANTHER" id="PTHR12318">
    <property type="entry name" value="TESTOSTERONE-REGULATED PROTEIN RP2"/>
    <property type="match status" value="1"/>
</dbReference>
<dbReference type="InterPro" id="IPR015797">
    <property type="entry name" value="NUDIX_hydrolase-like_dom_sf"/>
</dbReference>
<dbReference type="GO" id="GO:0016818">
    <property type="term" value="F:hydrolase activity, acting on acid anhydrides, in phosphorus-containing anhydrides"/>
    <property type="evidence" value="ECO:0007669"/>
    <property type="project" value="InterPro"/>
</dbReference>
<comment type="cofactor">
    <cofactor evidence="1">
        <name>Mn(2+)</name>
        <dbReference type="ChEBI" id="CHEBI:29035"/>
    </cofactor>
</comment>
<evidence type="ECO:0000256" key="5">
    <source>
        <dbReference type="ARBA" id="ARBA00022801"/>
    </source>
</evidence>
<feature type="domain" description="Nudix hydrolase" evidence="8">
    <location>
        <begin position="2"/>
        <end position="207"/>
    </location>
</feature>
<keyword evidence="5" id="KW-0378">Hydrolase</keyword>
<accession>A0A4U5N1C4</accession>